<evidence type="ECO:0000313" key="5">
    <source>
        <dbReference type="EMBL" id="TKA75064.1"/>
    </source>
</evidence>
<evidence type="ECO:0000256" key="1">
    <source>
        <dbReference type="ARBA" id="ARBA00005476"/>
    </source>
</evidence>
<dbReference type="GO" id="GO:0019432">
    <property type="term" value="P:triglyceride biosynthetic process"/>
    <property type="evidence" value="ECO:0007669"/>
    <property type="project" value="TreeGrafter"/>
</dbReference>
<dbReference type="GO" id="GO:0000287">
    <property type="term" value="F:magnesium ion binding"/>
    <property type="evidence" value="ECO:0007669"/>
    <property type="project" value="InterPro"/>
</dbReference>
<dbReference type="STRING" id="331657.A0A4U0XDY3"/>
<feature type="compositionally biased region" description="Basic and acidic residues" evidence="3">
    <location>
        <begin position="786"/>
        <end position="796"/>
    </location>
</feature>
<dbReference type="EMBL" id="NAJN01000316">
    <property type="protein sequence ID" value="TKA75064.1"/>
    <property type="molecule type" value="Genomic_DNA"/>
</dbReference>
<dbReference type="Pfam" id="PF08235">
    <property type="entry name" value="LNS2"/>
    <property type="match status" value="1"/>
</dbReference>
<protein>
    <recommendedName>
        <fullName evidence="4">LNS2/PITP domain-containing protein</fullName>
    </recommendedName>
</protein>
<dbReference type="InterPro" id="IPR024956">
    <property type="entry name" value="tRNAHis_GuaTrfase_cat"/>
</dbReference>
<feature type="compositionally biased region" description="Low complexity" evidence="3">
    <location>
        <begin position="992"/>
        <end position="1018"/>
    </location>
</feature>
<dbReference type="AlphaFoldDB" id="A0A4U0XDY3"/>
<dbReference type="PANTHER" id="PTHR12181">
    <property type="entry name" value="LIPIN"/>
    <property type="match status" value="1"/>
</dbReference>
<dbReference type="InterPro" id="IPR013209">
    <property type="entry name" value="LNS2"/>
</dbReference>
<keyword evidence="2" id="KW-0597">Phosphoprotein</keyword>
<dbReference type="Pfam" id="PF24565">
    <property type="entry name" value="Ned1_M"/>
    <property type="match status" value="1"/>
</dbReference>
<sequence length="1099" mass="120747">MQYVRSISGSVSKTWNSINPATLSGAIDVIVVEQEDGSLACSPFHVRFGKFSLLRPYEKKVEFKVNGVKQDYSMKLGEEGEAFFVFETTADIPEAWQTSPLVSPATSPRARPVEAIRSPSFGEPEPFDLALDGADNGPRRKSGSSEPPFVPSPEKRGKSDTGIVTPLSTSPDVTTKAPVSAEWSGPSVPSLRRAQLAHFGRAATEELLPSAKTALKKSSERDEYLTTQSNKPPPLERHRPDRSTSPPPLSINEAVSRAINLSKKLWGSNIPTQVTETGDLMLDMTGYKSSEDEALRAEVIARKILSEELEGNYDIGALIGVDEKGNLWIYSSEEAKEAAGRRATNGLNAFHTGAFVSTDALSDPGYQSDDAQSIESGDYVGTHIRRDSDSAVGLQSPPKSPDATTAGDPNRNYAKTLRLSSDQLKTLNLKTGENSMSFSVNRATCHAYMYLWRHDVPIVISDIDGTITKSDALGHVLNMLGRDWTHVGVAKLYTDIVANGYNMFYLTSRSVGQADTTRAYLKGVMQEGNYRLPKGPVIMSPDRTIAALRREIYLRKPEVFKMSCLRDIMDLFKGNGTVKHNTPFYAGFGNRLTDALSYRSVSIPSTRIFTINSNAEVSLDVLSLNKYKTGYASMREIVDHFFPPVGLLVKGGGEEFTDFNYWREAPLGIEDFSASESETDEVLTVAVKRGALSIRSEDEGEERDEEEEDDDEEGDMDLADSYLSNPRQSVYYDDTNGLDESIMESIEGDDSELVSSILQEEDADDEEDEEDDDDLDPVAAAAGGRIAREETPRPDSVRSSLKGFSTKHAFQKPNDPRALALMNAAASGVLKELPDLILGYGVSDEYSFVFHKDCTLFERREAKLTSTVVSTFTAYYMHLWPTYFVDSPLSMPLPSFDGRAVCYPSVGNLRDYCAWRQADCHINNLYNTTFWTLIQQGGMDAKEAEKELMGTVAADKNEILFSRFGINYNNEPDIYKKGSVVFRDYDIAAPTPSTASNTSTSAPTTPAVTNTSTASPTSYAQLNDHLDPAPASAETAALQDAAAAPAPVPLSKTQQDRERRRRAKARIAVAHCDIIRDDFWAARPWILSGSAPRGVEKGD</sequence>
<accession>A0A4U0XDY3</accession>
<gene>
    <name evidence="5" type="ORF">B0A49_05759</name>
</gene>
<dbReference type="Gene3D" id="3.30.70.3000">
    <property type="match status" value="1"/>
</dbReference>
<dbReference type="Pfam" id="PF04571">
    <property type="entry name" value="Lipin_N"/>
    <property type="match status" value="1"/>
</dbReference>
<dbReference type="GO" id="GO:0009062">
    <property type="term" value="P:fatty acid catabolic process"/>
    <property type="evidence" value="ECO:0007669"/>
    <property type="project" value="TreeGrafter"/>
</dbReference>
<feature type="compositionally biased region" description="Low complexity" evidence="3">
    <location>
        <begin position="1031"/>
        <end position="1045"/>
    </location>
</feature>
<dbReference type="GO" id="GO:0005634">
    <property type="term" value="C:nucleus"/>
    <property type="evidence" value="ECO:0007669"/>
    <property type="project" value="UniProtKB-ARBA"/>
</dbReference>
<dbReference type="FunFam" id="3.40.50.1000:FF:000063">
    <property type="entry name" value="Nuclear elongation and deformation protein"/>
    <property type="match status" value="1"/>
</dbReference>
<dbReference type="Proteomes" id="UP000308768">
    <property type="component" value="Unassembled WGS sequence"/>
</dbReference>
<dbReference type="SMART" id="SM00775">
    <property type="entry name" value="LNS2"/>
    <property type="match status" value="1"/>
</dbReference>
<feature type="region of interest" description="Disordered" evidence="3">
    <location>
        <begin position="388"/>
        <end position="412"/>
    </location>
</feature>
<feature type="region of interest" description="Disordered" evidence="3">
    <location>
        <begin position="99"/>
        <end position="188"/>
    </location>
</feature>
<feature type="region of interest" description="Disordered" evidence="3">
    <location>
        <begin position="214"/>
        <end position="250"/>
    </location>
</feature>
<dbReference type="InterPro" id="IPR007651">
    <property type="entry name" value="Lipin_N"/>
</dbReference>
<dbReference type="SUPFAM" id="SSF56784">
    <property type="entry name" value="HAD-like"/>
    <property type="match status" value="1"/>
</dbReference>
<keyword evidence="6" id="KW-1185">Reference proteome</keyword>
<feature type="region of interest" description="Disordered" evidence="3">
    <location>
        <begin position="992"/>
        <end position="1062"/>
    </location>
</feature>
<evidence type="ECO:0000256" key="2">
    <source>
        <dbReference type="ARBA" id="ARBA00022553"/>
    </source>
</evidence>
<dbReference type="InterPro" id="IPR031315">
    <property type="entry name" value="LNS2/PITP"/>
</dbReference>
<proteinExistence type="inferred from homology"/>
<evidence type="ECO:0000256" key="3">
    <source>
        <dbReference type="SAM" id="MobiDB-lite"/>
    </source>
</evidence>
<feature type="region of interest" description="Disordered" evidence="3">
    <location>
        <begin position="782"/>
        <end position="810"/>
    </location>
</feature>
<dbReference type="GO" id="GO:0008193">
    <property type="term" value="F:tRNA guanylyltransferase activity"/>
    <property type="evidence" value="ECO:0007669"/>
    <property type="project" value="InterPro"/>
</dbReference>
<dbReference type="Pfam" id="PF14413">
    <property type="entry name" value="Thg1C"/>
    <property type="match status" value="1"/>
</dbReference>
<organism evidence="5 6">
    <name type="scientific">Cryomyces minteri</name>
    <dbReference type="NCBI Taxonomy" id="331657"/>
    <lineage>
        <taxon>Eukaryota</taxon>
        <taxon>Fungi</taxon>
        <taxon>Dikarya</taxon>
        <taxon>Ascomycota</taxon>
        <taxon>Pezizomycotina</taxon>
        <taxon>Dothideomycetes</taxon>
        <taxon>Dothideomycetes incertae sedis</taxon>
        <taxon>Cryomyces</taxon>
    </lineage>
</organism>
<reference evidence="5 6" key="1">
    <citation type="submission" date="2017-03" db="EMBL/GenBank/DDBJ databases">
        <title>Genomes of endolithic fungi from Antarctica.</title>
        <authorList>
            <person name="Coleine C."/>
            <person name="Masonjones S."/>
            <person name="Stajich J.E."/>
        </authorList>
    </citation>
    <scope>NUCLEOTIDE SEQUENCE [LARGE SCALE GENOMIC DNA]</scope>
    <source>
        <strain evidence="5 6">CCFEE 5187</strain>
    </source>
</reference>
<dbReference type="GO" id="GO:0006400">
    <property type="term" value="P:tRNA modification"/>
    <property type="evidence" value="ECO:0007669"/>
    <property type="project" value="InterPro"/>
</dbReference>
<dbReference type="InterPro" id="IPR023214">
    <property type="entry name" value="HAD_sf"/>
</dbReference>
<feature type="compositionally biased region" description="Acidic residues" evidence="3">
    <location>
        <begin position="698"/>
        <end position="718"/>
    </location>
</feature>
<dbReference type="PANTHER" id="PTHR12181:SF12">
    <property type="entry name" value="PHOSPHATIDATE PHOSPHATASE"/>
    <property type="match status" value="1"/>
</dbReference>
<comment type="similarity">
    <text evidence="1">Belongs to the lipin family.</text>
</comment>
<dbReference type="GO" id="GO:0008195">
    <property type="term" value="F:phosphatidate phosphatase activity"/>
    <property type="evidence" value="ECO:0007669"/>
    <property type="project" value="TreeGrafter"/>
</dbReference>
<dbReference type="Gene3D" id="3.40.50.1000">
    <property type="entry name" value="HAD superfamily/HAD-like"/>
    <property type="match status" value="1"/>
</dbReference>
<dbReference type="InterPro" id="IPR057124">
    <property type="entry name" value="Ned1-like_M"/>
</dbReference>
<name>A0A4U0XDY3_9PEZI</name>
<feature type="domain" description="LNS2/PITP" evidence="4">
    <location>
        <begin position="458"/>
        <end position="620"/>
    </location>
</feature>
<dbReference type="InterPro" id="IPR036412">
    <property type="entry name" value="HAD-like_sf"/>
</dbReference>
<evidence type="ECO:0000313" key="6">
    <source>
        <dbReference type="Proteomes" id="UP000308768"/>
    </source>
</evidence>
<dbReference type="InterPro" id="IPR026058">
    <property type="entry name" value="LIPIN"/>
</dbReference>
<dbReference type="InterPro" id="IPR038469">
    <property type="entry name" value="tRNAHis_GuaTrfase_Thg1_sf"/>
</dbReference>
<comment type="caution">
    <text evidence="5">The sequence shown here is derived from an EMBL/GenBank/DDBJ whole genome shotgun (WGS) entry which is preliminary data.</text>
</comment>
<dbReference type="InterPro" id="IPR025845">
    <property type="entry name" value="Thg1_C_dom"/>
</dbReference>
<dbReference type="OrthoDB" id="4567at2759"/>
<evidence type="ECO:0000259" key="4">
    <source>
        <dbReference type="SMART" id="SM00775"/>
    </source>
</evidence>
<dbReference type="Pfam" id="PF04446">
    <property type="entry name" value="Thg1"/>
    <property type="match status" value="1"/>
</dbReference>
<feature type="region of interest" description="Disordered" evidence="3">
    <location>
        <begin position="693"/>
        <end position="734"/>
    </location>
</feature>